<comment type="subcellular location">
    <subcellularLocation>
        <location evidence="1">Cell membrane</location>
        <topology evidence="1">Multi-pass membrane protein</topology>
    </subcellularLocation>
</comment>
<dbReference type="OrthoDB" id="9793390at2"/>
<name>U2EGH1_9MOLU</name>
<dbReference type="Pfam" id="PF01594">
    <property type="entry name" value="AI-2E_transport"/>
    <property type="match status" value="1"/>
</dbReference>
<evidence type="ECO:0000256" key="1">
    <source>
        <dbReference type="ARBA" id="ARBA00004651"/>
    </source>
</evidence>
<dbReference type="InterPro" id="IPR002549">
    <property type="entry name" value="AI-2E-like"/>
</dbReference>
<comment type="caution">
    <text evidence="9">The sequence shown here is derived from an EMBL/GenBank/DDBJ whole genome shotgun (WGS) entry which is preliminary data.</text>
</comment>
<dbReference type="InParanoid" id="U2EGH1"/>
<evidence type="ECO:0000313" key="9">
    <source>
        <dbReference type="EMBL" id="ERJ13711.1"/>
    </source>
</evidence>
<comment type="similarity">
    <text evidence="2">Belongs to the autoinducer-2 exporter (AI-2E) (TC 2.A.86) family.</text>
</comment>
<gene>
    <name evidence="9" type="ORF">HLPCO_000377</name>
</gene>
<dbReference type="GO" id="GO:0005886">
    <property type="term" value="C:plasma membrane"/>
    <property type="evidence" value="ECO:0007669"/>
    <property type="project" value="UniProtKB-SubCell"/>
</dbReference>
<dbReference type="AlphaFoldDB" id="U2EGH1"/>
<keyword evidence="4" id="KW-1003">Cell membrane</keyword>
<keyword evidence="10" id="KW-1185">Reference proteome</keyword>
<feature type="transmembrane region" description="Helical" evidence="8">
    <location>
        <begin position="216"/>
        <end position="238"/>
    </location>
</feature>
<keyword evidence="6 8" id="KW-1133">Transmembrane helix</keyword>
<dbReference type="Proteomes" id="UP000005707">
    <property type="component" value="Unassembled WGS sequence"/>
</dbReference>
<dbReference type="PANTHER" id="PTHR21716">
    <property type="entry name" value="TRANSMEMBRANE PROTEIN"/>
    <property type="match status" value="1"/>
</dbReference>
<dbReference type="RefSeq" id="WP_008826184.1">
    <property type="nucleotide sequence ID" value="NZ_AFNU02000001.1"/>
</dbReference>
<feature type="transmembrane region" description="Helical" evidence="8">
    <location>
        <begin position="41"/>
        <end position="62"/>
    </location>
</feature>
<feature type="transmembrane region" description="Helical" evidence="8">
    <location>
        <begin position="162"/>
        <end position="181"/>
    </location>
</feature>
<feature type="transmembrane region" description="Helical" evidence="8">
    <location>
        <begin position="12"/>
        <end position="35"/>
    </location>
</feature>
<evidence type="ECO:0000256" key="5">
    <source>
        <dbReference type="ARBA" id="ARBA00022692"/>
    </source>
</evidence>
<evidence type="ECO:0000256" key="8">
    <source>
        <dbReference type="SAM" id="Phobius"/>
    </source>
</evidence>
<proteinExistence type="inferred from homology"/>
<evidence type="ECO:0000256" key="4">
    <source>
        <dbReference type="ARBA" id="ARBA00022475"/>
    </source>
</evidence>
<dbReference type="eggNOG" id="COG0628">
    <property type="taxonomic scope" value="Bacteria"/>
</dbReference>
<accession>U2EGH1</accession>
<protein>
    <submittedName>
        <fullName evidence="9">Membrane protein putative</fullName>
    </submittedName>
</protein>
<evidence type="ECO:0000256" key="3">
    <source>
        <dbReference type="ARBA" id="ARBA00022448"/>
    </source>
</evidence>
<evidence type="ECO:0000313" key="10">
    <source>
        <dbReference type="Proteomes" id="UP000005707"/>
    </source>
</evidence>
<reference evidence="9 10" key="1">
    <citation type="journal article" date="2011" name="J. Bacteriol.">
        <title>Genome sequence of Haloplasma contractile, an unusual contractile bacterium from a deep-sea anoxic brine lake.</title>
        <authorList>
            <person name="Antunes A."/>
            <person name="Alam I."/>
            <person name="El Dorry H."/>
            <person name="Siam R."/>
            <person name="Robertson A."/>
            <person name="Bajic V.B."/>
            <person name="Stingl U."/>
        </authorList>
    </citation>
    <scope>NUCLEOTIDE SEQUENCE [LARGE SCALE GENOMIC DNA]</scope>
    <source>
        <strain evidence="9 10">SSD-17B</strain>
    </source>
</reference>
<feature type="transmembrane region" description="Helical" evidence="8">
    <location>
        <begin position="313"/>
        <end position="344"/>
    </location>
</feature>
<evidence type="ECO:0000256" key="6">
    <source>
        <dbReference type="ARBA" id="ARBA00022989"/>
    </source>
</evidence>
<evidence type="ECO:0000256" key="2">
    <source>
        <dbReference type="ARBA" id="ARBA00009773"/>
    </source>
</evidence>
<keyword evidence="7 8" id="KW-0472">Membrane</keyword>
<dbReference type="PANTHER" id="PTHR21716:SF53">
    <property type="entry name" value="PERMEASE PERM-RELATED"/>
    <property type="match status" value="1"/>
</dbReference>
<sequence>MKVDNRYIKLIVSLVIISLFFIIIILGHIALPIIYKIMVGFFHVLLPFIISFFIAFLLHTIVDRLEMQGLNRAISVLFVYLAFTLLLTYGISNLIPIIINQVIDLTQQLPTIYDNLKVTLDDFWLRNDFIPEKYQFNIKDLESWTMGALEKIRLNSTGVNGILDSFNIIILTPIITFYFLYDYNRIKSGLGKFLLKHKYNIIYKFLKDVDVDLGSYFRGLILVMNLLAIAATIGFSIIGLDYPFLFGFIVGYTNVIPIIGLYIGGIPAVLYAFTSSYKLAILATIVIVVSQALESNIVTPYVQSKSINAHPLLILLAFVVFSRYFGIMGMIFAIPILAIILLVFRYIKSWRRLQRVRKCNCNVEKSKTIYYN</sequence>
<feature type="transmembrane region" description="Helical" evidence="8">
    <location>
        <begin position="74"/>
        <end position="99"/>
    </location>
</feature>
<feature type="transmembrane region" description="Helical" evidence="8">
    <location>
        <begin position="276"/>
        <end position="293"/>
    </location>
</feature>
<evidence type="ECO:0000256" key="7">
    <source>
        <dbReference type="ARBA" id="ARBA00023136"/>
    </source>
</evidence>
<dbReference type="EMBL" id="AFNU02000001">
    <property type="protein sequence ID" value="ERJ13711.1"/>
    <property type="molecule type" value="Genomic_DNA"/>
</dbReference>
<keyword evidence="3" id="KW-0813">Transport</keyword>
<keyword evidence="5 8" id="KW-0812">Transmembrane</keyword>
<reference evidence="9 10" key="2">
    <citation type="journal article" date="2013" name="PLoS ONE">
        <title>INDIGO - INtegrated Data Warehouse of MIcrobial GenOmes with Examples from the Red Sea Extremophiles.</title>
        <authorList>
            <person name="Alam I."/>
            <person name="Antunes A."/>
            <person name="Kamau A.A."/>
            <person name="Ba Alawi W."/>
            <person name="Kalkatawi M."/>
            <person name="Stingl U."/>
            <person name="Bajic V.B."/>
        </authorList>
    </citation>
    <scope>NUCLEOTIDE SEQUENCE [LARGE SCALE GENOMIC DNA]</scope>
    <source>
        <strain evidence="9 10">SSD-17B</strain>
    </source>
</reference>
<organism evidence="9 10">
    <name type="scientific">Haloplasma contractile SSD-17B</name>
    <dbReference type="NCBI Taxonomy" id="1033810"/>
    <lineage>
        <taxon>Bacteria</taxon>
        <taxon>Bacillati</taxon>
        <taxon>Mycoplasmatota</taxon>
        <taxon>Mollicutes</taxon>
        <taxon>Haloplasmatales</taxon>
        <taxon>Haloplasmataceae</taxon>
        <taxon>Haloplasma</taxon>
    </lineage>
</organism>
<dbReference type="STRING" id="1033810.HLPCO_000377"/>
<feature type="transmembrane region" description="Helical" evidence="8">
    <location>
        <begin position="244"/>
        <end position="264"/>
    </location>
</feature>